<dbReference type="GeneID" id="38116296"/>
<dbReference type="InterPro" id="IPR046347">
    <property type="entry name" value="bZIP_sf"/>
</dbReference>
<feature type="region of interest" description="Disordered" evidence="1">
    <location>
        <begin position="123"/>
        <end position="142"/>
    </location>
</feature>
<evidence type="ECO:0000259" key="2">
    <source>
        <dbReference type="PROSITE" id="PS50217"/>
    </source>
</evidence>
<feature type="region of interest" description="Disordered" evidence="1">
    <location>
        <begin position="250"/>
        <end position="276"/>
    </location>
</feature>
<evidence type="ECO:0000313" key="4">
    <source>
        <dbReference type="Proteomes" id="UP000256690"/>
    </source>
</evidence>
<gene>
    <name evidence="3" type="ORF">DSM5745_05926</name>
</gene>
<dbReference type="Gene3D" id="1.20.5.170">
    <property type="match status" value="1"/>
</dbReference>
<feature type="region of interest" description="Disordered" evidence="1">
    <location>
        <begin position="160"/>
        <end position="180"/>
    </location>
</feature>
<organism evidence="3 4">
    <name type="scientific">Aspergillus mulundensis</name>
    <dbReference type="NCBI Taxonomy" id="1810919"/>
    <lineage>
        <taxon>Eukaryota</taxon>
        <taxon>Fungi</taxon>
        <taxon>Dikarya</taxon>
        <taxon>Ascomycota</taxon>
        <taxon>Pezizomycotina</taxon>
        <taxon>Eurotiomycetes</taxon>
        <taxon>Eurotiomycetidae</taxon>
        <taxon>Eurotiales</taxon>
        <taxon>Aspergillaceae</taxon>
        <taxon>Aspergillus</taxon>
        <taxon>Aspergillus subgen. Nidulantes</taxon>
    </lineage>
</organism>
<dbReference type="SMART" id="SM00338">
    <property type="entry name" value="BRLZ"/>
    <property type="match status" value="1"/>
</dbReference>
<dbReference type="RefSeq" id="XP_026603774.1">
    <property type="nucleotide sequence ID" value="XM_026747942.1"/>
</dbReference>
<dbReference type="AlphaFoldDB" id="A0A3D8RYZ0"/>
<dbReference type="PROSITE" id="PS00036">
    <property type="entry name" value="BZIP_BASIC"/>
    <property type="match status" value="1"/>
</dbReference>
<evidence type="ECO:0000256" key="1">
    <source>
        <dbReference type="SAM" id="MobiDB-lite"/>
    </source>
</evidence>
<dbReference type="InterPro" id="IPR004827">
    <property type="entry name" value="bZIP"/>
</dbReference>
<dbReference type="GO" id="GO:0003700">
    <property type="term" value="F:DNA-binding transcription factor activity"/>
    <property type="evidence" value="ECO:0007669"/>
    <property type="project" value="InterPro"/>
</dbReference>
<sequence>MYHNTPKTPSYYMGGVDAYAMPAHHPKSHPALDLGEESRLAHPNGMHWSSPHFAEQNLQFLSTLSPPIHTPTTDDVFSFPSTSTESSPHMSHLAVSVSDRQSTSAFHDAEFGEGETVQKTTLRRSQNRQAQRRFRERKEAQKTELLSRLDELQAKHDAMAKSLESMRSRNDTIESDKRRLEKEVESLRKWREKILGVMADIVRRDGSLNSDTDELMRRVESSCSPGCWRKGMEYERSCIVMQTLLGLFGEGQGQGPERYRCDTGDEGRDSKKGRRA</sequence>
<accession>A0A3D8RYZ0</accession>
<evidence type="ECO:0000313" key="3">
    <source>
        <dbReference type="EMBL" id="RDW79074.1"/>
    </source>
</evidence>
<feature type="domain" description="BZIP" evidence="2">
    <location>
        <begin position="117"/>
        <end position="180"/>
    </location>
</feature>
<proteinExistence type="predicted"/>
<dbReference type="OrthoDB" id="10628153at2759"/>
<protein>
    <recommendedName>
        <fullName evidence="2">BZIP domain-containing protein</fullName>
    </recommendedName>
</protein>
<dbReference type="SUPFAM" id="SSF57959">
    <property type="entry name" value="Leucine zipper domain"/>
    <property type="match status" value="1"/>
</dbReference>
<name>A0A3D8RYZ0_9EURO</name>
<dbReference type="PROSITE" id="PS50217">
    <property type="entry name" value="BZIP"/>
    <property type="match status" value="1"/>
</dbReference>
<feature type="compositionally biased region" description="Basic residues" evidence="1">
    <location>
        <begin position="123"/>
        <end position="135"/>
    </location>
</feature>
<dbReference type="EMBL" id="PVWQ01000006">
    <property type="protein sequence ID" value="RDW79074.1"/>
    <property type="molecule type" value="Genomic_DNA"/>
</dbReference>
<dbReference type="Pfam" id="PF00170">
    <property type="entry name" value="bZIP_1"/>
    <property type="match status" value="1"/>
</dbReference>
<keyword evidence="4" id="KW-1185">Reference proteome</keyword>
<dbReference type="CDD" id="cd14688">
    <property type="entry name" value="bZIP_YAP"/>
    <property type="match status" value="1"/>
</dbReference>
<dbReference type="Proteomes" id="UP000256690">
    <property type="component" value="Unassembled WGS sequence"/>
</dbReference>
<feature type="compositionally biased region" description="Basic and acidic residues" evidence="1">
    <location>
        <begin position="257"/>
        <end position="270"/>
    </location>
</feature>
<reference evidence="3 4" key="1">
    <citation type="journal article" date="2018" name="IMA Fungus">
        <title>IMA Genome-F 9: Draft genome sequence of Annulohypoxylon stygium, Aspergillus mulundensis, Berkeleyomyces basicola (syn. Thielaviopsis basicola), Ceratocystis smalleyi, two Cercospora beticola strains, Coleophoma cylindrospora, Fusarium fracticaudum, Phialophora cf. hyalina, and Morchella septimelata.</title>
        <authorList>
            <person name="Wingfield B.D."/>
            <person name="Bills G.F."/>
            <person name="Dong Y."/>
            <person name="Huang W."/>
            <person name="Nel W.J."/>
            <person name="Swalarsk-Parry B.S."/>
            <person name="Vaghefi N."/>
            <person name="Wilken P.M."/>
            <person name="An Z."/>
            <person name="de Beer Z.W."/>
            <person name="De Vos L."/>
            <person name="Chen L."/>
            <person name="Duong T.A."/>
            <person name="Gao Y."/>
            <person name="Hammerbacher A."/>
            <person name="Kikkert J.R."/>
            <person name="Li Y."/>
            <person name="Li H."/>
            <person name="Li K."/>
            <person name="Li Q."/>
            <person name="Liu X."/>
            <person name="Ma X."/>
            <person name="Naidoo K."/>
            <person name="Pethybridge S.J."/>
            <person name="Sun J."/>
            <person name="Steenkamp E.T."/>
            <person name="van der Nest M.A."/>
            <person name="van Wyk S."/>
            <person name="Wingfield M.J."/>
            <person name="Xiong C."/>
            <person name="Yue Q."/>
            <person name="Zhang X."/>
        </authorList>
    </citation>
    <scope>NUCLEOTIDE SEQUENCE [LARGE SCALE GENOMIC DNA]</scope>
    <source>
        <strain evidence="3 4">DSM 5745</strain>
    </source>
</reference>
<comment type="caution">
    <text evidence="3">The sequence shown here is derived from an EMBL/GenBank/DDBJ whole genome shotgun (WGS) entry which is preliminary data.</text>
</comment>